<dbReference type="Proteomes" id="UP000827976">
    <property type="component" value="Chromosome 10"/>
</dbReference>
<comment type="caution">
    <text evidence="1">The sequence shown here is derived from an EMBL/GenBank/DDBJ whole genome shotgun (WGS) entry which is preliminary data.</text>
</comment>
<evidence type="ECO:0000313" key="1">
    <source>
        <dbReference type="EMBL" id="KAH7671200.1"/>
    </source>
</evidence>
<protein>
    <submittedName>
        <fullName evidence="1">Alpha-D-mannose-specific plant lectins domain-containing protein</fullName>
    </submittedName>
</protein>
<reference evidence="2" key="1">
    <citation type="journal article" date="2022" name="Nat. Commun.">
        <title>Chromosome evolution and the genetic basis of agronomically important traits in greater yam.</title>
        <authorList>
            <person name="Bredeson J.V."/>
            <person name="Lyons J.B."/>
            <person name="Oniyinde I.O."/>
            <person name="Okereke N.R."/>
            <person name="Kolade O."/>
            <person name="Nnabue I."/>
            <person name="Nwadili C.O."/>
            <person name="Hribova E."/>
            <person name="Parker M."/>
            <person name="Nwogha J."/>
            <person name="Shu S."/>
            <person name="Carlson J."/>
            <person name="Kariba R."/>
            <person name="Muthemba S."/>
            <person name="Knop K."/>
            <person name="Barton G.J."/>
            <person name="Sherwood A.V."/>
            <person name="Lopez-Montes A."/>
            <person name="Asiedu R."/>
            <person name="Jamnadass R."/>
            <person name="Muchugi A."/>
            <person name="Goodstein D."/>
            <person name="Egesi C.N."/>
            <person name="Featherston J."/>
            <person name="Asfaw A."/>
            <person name="Simpson G.G."/>
            <person name="Dolezel J."/>
            <person name="Hendre P.S."/>
            <person name="Van Deynze A."/>
            <person name="Kumar P.L."/>
            <person name="Obidiegwu J.E."/>
            <person name="Bhattacharjee R."/>
            <person name="Rokhsar D.S."/>
        </authorList>
    </citation>
    <scope>NUCLEOTIDE SEQUENCE [LARGE SCALE GENOMIC DNA]</scope>
    <source>
        <strain evidence="2">cv. TDa95/00328</strain>
    </source>
</reference>
<name>A0ACB7VC09_DIOAL</name>
<dbReference type="EMBL" id="CM037020">
    <property type="protein sequence ID" value="KAH7671200.1"/>
    <property type="molecule type" value="Genomic_DNA"/>
</dbReference>
<keyword evidence="2" id="KW-1185">Reference proteome</keyword>
<evidence type="ECO:0000313" key="2">
    <source>
        <dbReference type="Proteomes" id="UP000827976"/>
    </source>
</evidence>
<organism evidence="1 2">
    <name type="scientific">Dioscorea alata</name>
    <name type="common">Purple yam</name>
    <dbReference type="NCBI Taxonomy" id="55571"/>
    <lineage>
        <taxon>Eukaryota</taxon>
        <taxon>Viridiplantae</taxon>
        <taxon>Streptophyta</taxon>
        <taxon>Embryophyta</taxon>
        <taxon>Tracheophyta</taxon>
        <taxon>Spermatophyta</taxon>
        <taxon>Magnoliopsida</taxon>
        <taxon>Liliopsida</taxon>
        <taxon>Dioscoreales</taxon>
        <taxon>Dioscoreaceae</taxon>
        <taxon>Dioscorea</taxon>
    </lineage>
</organism>
<gene>
    <name evidence="1" type="ORF">IHE45_10G077600</name>
</gene>
<sequence>MADSYHLLPLILSLSLLILPSSSHAETQAMFSEPLQFLFGGQSLTDGDLTLSLSNDCGLILYKAGIPVLDFNTSTTTSYCALLVNTHGRLLLVPDNEQTITQAISTKTNSGSYALLFVDGKLGIFGPAIWNNGVSRSTLFNINQPTRGLNHEKLKTGLADYILFPGDTVTGSANGDVVIAQNGKVSTVIINKCALAVKDDTTNKTIWHTWPTSSEPTECFLEFTSHGELLLQGYNESGVYTQWKGGYSAREKLYVCLLRYFGRITIYGLKTWLYDGSSSTALAPTAAASVVVAEKIEMVAI</sequence>
<accession>A0ACB7VC09</accession>
<proteinExistence type="predicted"/>